<dbReference type="EMBL" id="CP035485">
    <property type="protein sequence ID" value="QDI90050.1"/>
    <property type="molecule type" value="Genomic_DNA"/>
</dbReference>
<protein>
    <submittedName>
        <fullName evidence="1">Uncharacterized protein</fullName>
    </submittedName>
</protein>
<dbReference type="KEGG" id="sale:EPH95_01730"/>
<evidence type="ECO:0000313" key="2">
    <source>
        <dbReference type="Proteomes" id="UP000319756"/>
    </source>
</evidence>
<dbReference type="Proteomes" id="UP000319756">
    <property type="component" value="Chromosome"/>
</dbReference>
<reference evidence="2" key="1">
    <citation type="submission" date="2019-01" db="EMBL/GenBank/DDBJ databases">
        <title>Genomic analysis of Salicibibacter sp. NKC3-5.</title>
        <authorList>
            <person name="Oh Y.J."/>
        </authorList>
    </citation>
    <scope>NUCLEOTIDE SEQUENCE [LARGE SCALE GENOMIC DNA]</scope>
    <source>
        <strain evidence="2">NKC3-5</strain>
    </source>
</reference>
<accession>A0A514LDX8</accession>
<dbReference type="AlphaFoldDB" id="A0A514LDX8"/>
<keyword evidence="2" id="KW-1185">Reference proteome</keyword>
<evidence type="ECO:0000313" key="1">
    <source>
        <dbReference type="EMBL" id="QDI90050.1"/>
    </source>
</evidence>
<proteinExistence type="predicted"/>
<organism evidence="1 2">
    <name type="scientific">Salicibibacter halophilus</name>
    <dbReference type="NCBI Taxonomy" id="2502791"/>
    <lineage>
        <taxon>Bacteria</taxon>
        <taxon>Bacillati</taxon>
        <taxon>Bacillota</taxon>
        <taxon>Bacilli</taxon>
        <taxon>Bacillales</taxon>
        <taxon>Bacillaceae</taxon>
        <taxon>Salicibibacter</taxon>
    </lineage>
</organism>
<dbReference type="OrthoDB" id="2973183at2"/>
<sequence>MYAQLCFKERSHTYEQVARIQSAIKHTEEQLHHLPALESGEAEKVKAAVHEAHLYIDRALYHELEAIHNG</sequence>
<dbReference type="RefSeq" id="WP_142086798.1">
    <property type="nucleotide sequence ID" value="NZ_CP035485.1"/>
</dbReference>
<name>A0A514LDX8_9BACI</name>
<gene>
    <name evidence="1" type="ORF">EPH95_01730</name>
</gene>